<feature type="domain" description="Tc1-like transposase DDE" evidence="1">
    <location>
        <begin position="110"/>
        <end position="250"/>
    </location>
</feature>
<reference evidence="2 3" key="1">
    <citation type="submission" date="2023-02" db="EMBL/GenBank/DDBJ databases">
        <title>Dictyobacter halimunensis sp. nov., a new member of the class Ktedonobacteria from forest soil in a geothermal area.</title>
        <authorList>
            <person name="Rachmania M.K."/>
            <person name="Ningsih F."/>
            <person name="Sakai Y."/>
            <person name="Yabe S."/>
            <person name="Yokota A."/>
            <person name="Sjamsuridzal W."/>
        </authorList>
    </citation>
    <scope>NUCLEOTIDE SEQUENCE [LARGE SCALE GENOMIC DNA]</scope>
    <source>
        <strain evidence="2 3">S3.2.2.5</strain>
    </source>
</reference>
<proteinExistence type="predicted"/>
<organism evidence="2 3">
    <name type="scientific">Dictyobacter halimunensis</name>
    <dbReference type="NCBI Taxonomy" id="3026934"/>
    <lineage>
        <taxon>Bacteria</taxon>
        <taxon>Bacillati</taxon>
        <taxon>Chloroflexota</taxon>
        <taxon>Ktedonobacteria</taxon>
        <taxon>Ktedonobacterales</taxon>
        <taxon>Dictyobacteraceae</taxon>
        <taxon>Dictyobacter</taxon>
    </lineage>
</organism>
<comment type="caution">
    <text evidence="2">The sequence shown here is derived from an EMBL/GenBank/DDBJ whole genome shotgun (WGS) entry which is preliminary data.</text>
</comment>
<sequence length="301" mass="35173">MDEAASLLFSPVHHKNIDLATADMQGVLARNPRLYEHEQSRWTLATIKATISWLKQSSLSGISRLLKRLAISYKRGRQTVHSPDLLYNEKVARIRQARLQVQREPHRFAFVYLDEHQVARNATIARSYSGRGQTAQPAQQYAGFNSMFRLMGAFDAHTGALISKRCYRADVKTFLLFLVQVEEQYPDVEELFIALDNWSVHVNKEVQASLDARHSKIRLLYLPTYAPWLNPIEKIWLKLNRERTHMHEYFEKTKPWREWVDQWLENMREGSQEILRETGVLLLVSLRLPTPESLLFPKVHL</sequence>
<dbReference type="InterPro" id="IPR038717">
    <property type="entry name" value="Tc1-like_DDE_dom"/>
</dbReference>
<evidence type="ECO:0000259" key="1">
    <source>
        <dbReference type="Pfam" id="PF13358"/>
    </source>
</evidence>
<evidence type="ECO:0000313" key="2">
    <source>
        <dbReference type="EMBL" id="GLV54530.1"/>
    </source>
</evidence>
<dbReference type="EMBL" id="BSRI01000001">
    <property type="protein sequence ID" value="GLV54530.1"/>
    <property type="molecule type" value="Genomic_DNA"/>
</dbReference>
<dbReference type="InterPro" id="IPR047655">
    <property type="entry name" value="Transpos_IS630-like"/>
</dbReference>
<dbReference type="NCBIfam" id="NF033545">
    <property type="entry name" value="transpos_IS630"/>
    <property type="match status" value="1"/>
</dbReference>
<protein>
    <recommendedName>
        <fullName evidence="1">Tc1-like transposase DDE domain-containing protein</fullName>
    </recommendedName>
</protein>
<dbReference type="Gene3D" id="3.30.420.10">
    <property type="entry name" value="Ribonuclease H-like superfamily/Ribonuclease H"/>
    <property type="match status" value="1"/>
</dbReference>
<dbReference type="Proteomes" id="UP001344906">
    <property type="component" value="Unassembled WGS sequence"/>
</dbReference>
<dbReference type="SUPFAM" id="SSF53098">
    <property type="entry name" value="Ribonuclease H-like"/>
    <property type="match status" value="1"/>
</dbReference>
<dbReference type="Pfam" id="PF13358">
    <property type="entry name" value="DDE_3"/>
    <property type="match status" value="1"/>
</dbReference>
<dbReference type="InterPro" id="IPR012337">
    <property type="entry name" value="RNaseH-like_sf"/>
</dbReference>
<accession>A0ABQ6FLQ5</accession>
<name>A0ABQ6FLQ5_9CHLR</name>
<keyword evidence="3" id="KW-1185">Reference proteome</keyword>
<dbReference type="InterPro" id="IPR036397">
    <property type="entry name" value="RNaseH_sf"/>
</dbReference>
<gene>
    <name evidence="2" type="ORF">KDH_13770</name>
</gene>
<evidence type="ECO:0000313" key="3">
    <source>
        <dbReference type="Proteomes" id="UP001344906"/>
    </source>
</evidence>